<evidence type="ECO:0000313" key="3">
    <source>
        <dbReference type="EMBL" id="NMM49284.1"/>
    </source>
</evidence>
<feature type="signal peptide" evidence="1">
    <location>
        <begin position="1"/>
        <end position="23"/>
    </location>
</feature>
<dbReference type="PANTHER" id="PTHR37398">
    <property type="entry name" value="ENDO-BETA-1,4-MANNANASE"/>
    <property type="match status" value="1"/>
</dbReference>
<dbReference type="InterPro" id="IPR017853">
    <property type="entry name" value="GH"/>
</dbReference>
<dbReference type="InterPro" id="IPR026444">
    <property type="entry name" value="Secre_tail"/>
</dbReference>
<name>A0A848J480_9BACT</name>
<dbReference type="Pfam" id="PF22633">
    <property type="entry name" value="F5_F8_type_C_2"/>
    <property type="match status" value="1"/>
</dbReference>
<dbReference type="RefSeq" id="WP_169682256.1">
    <property type="nucleotide sequence ID" value="NZ_JABBNU010000007.1"/>
</dbReference>
<dbReference type="InterPro" id="IPR000421">
    <property type="entry name" value="FA58C"/>
</dbReference>
<keyword evidence="1" id="KW-0732">Signal</keyword>
<dbReference type="SUPFAM" id="SSF49785">
    <property type="entry name" value="Galactose-binding domain-like"/>
    <property type="match status" value="1"/>
</dbReference>
<reference evidence="3 4" key="1">
    <citation type="submission" date="2020-04" db="EMBL/GenBank/DDBJ databases">
        <title>Flammeovirgaceae bacterium KN852 isolated from deep sea.</title>
        <authorList>
            <person name="Zhang D.-C."/>
        </authorList>
    </citation>
    <scope>NUCLEOTIDE SEQUENCE [LARGE SCALE GENOMIC DNA]</scope>
    <source>
        <strain evidence="3 4">KN852</strain>
    </source>
</reference>
<dbReference type="PANTHER" id="PTHR37398:SF3">
    <property type="entry name" value="GLYCOSIDE HYDROLASE FAMILY 5 DOMAIN-CONTAINING PROTEIN"/>
    <property type="match status" value="1"/>
</dbReference>
<dbReference type="Proteomes" id="UP000559010">
    <property type="component" value="Unassembled WGS sequence"/>
</dbReference>
<protein>
    <submittedName>
        <fullName evidence="3">T9SS type A sorting domain-containing protein</fullName>
    </submittedName>
</protein>
<keyword evidence="4" id="KW-1185">Reference proteome</keyword>
<dbReference type="SUPFAM" id="SSF51445">
    <property type="entry name" value="(Trans)glycosidases"/>
    <property type="match status" value="1"/>
</dbReference>
<evidence type="ECO:0000313" key="4">
    <source>
        <dbReference type="Proteomes" id="UP000559010"/>
    </source>
</evidence>
<dbReference type="Gene3D" id="3.20.20.80">
    <property type="entry name" value="Glycosidases"/>
    <property type="match status" value="1"/>
</dbReference>
<evidence type="ECO:0000259" key="2">
    <source>
        <dbReference type="PROSITE" id="PS50022"/>
    </source>
</evidence>
<feature type="chain" id="PRO_5032566034" evidence="1">
    <location>
        <begin position="24"/>
        <end position="874"/>
    </location>
</feature>
<comment type="caution">
    <text evidence="3">The sequence shown here is derived from an EMBL/GenBank/DDBJ whole genome shotgun (WGS) entry which is preliminary data.</text>
</comment>
<accession>A0A848J480</accession>
<dbReference type="PROSITE" id="PS50022">
    <property type="entry name" value="FA58C_3"/>
    <property type="match status" value="1"/>
</dbReference>
<dbReference type="NCBIfam" id="TIGR04183">
    <property type="entry name" value="Por_Secre_tail"/>
    <property type="match status" value="1"/>
</dbReference>
<proteinExistence type="predicted"/>
<dbReference type="EMBL" id="JABBNU010000007">
    <property type="protein sequence ID" value="NMM49284.1"/>
    <property type="molecule type" value="Genomic_DNA"/>
</dbReference>
<sequence>MRKVLIFVLTLLIPDLIAQNADAGSDTVVMAEIFPASYTLNASGSTSESPIVNYFWVYQNDTLGNDISLEVSLVENQNRFTLIIEDELGNTDSDAVNIFLGHSTNYNKNRLPLRGNTLPRFISGMNIAWKDYSNDLNEFTPEDREYYQEIFDSISVNGGNAVRWWLHTNGANTPQINEYGFVEGIDLETIQGMKQVLDMAYDNGIVISMCLWSFDMLQNQNQDRNALNLLLTNTDNIQSYIDNALIPVLELIGDHPAVMTWEIFNEPEGMTTKYGWTPERVTMVDIQRFVNMCAGAIHRNTSQALVSNGSWNIKASSDVDGFKNYYTKENLIAIGGDQDGYMDFYQVHYYPKNHPVDQSPFHRPASYWELDAPIVIGEFPADTLAGRINPGFSVKRAYELAVYYGYAGIMSWSWSSTNDFNKDFSTTSRGLRAVSELIPNDLIIPNGQDIDRIPKVVKNVPPFRAIIEDISGDLVFLDLKSFFYDEEQGTDLNYELLELTNETGATPIIQNNSEVILEFNNPVPGTNHLSFRASDKIGWYADAKTIVMLGSYEGNEQNLAYFKPIYTATEATEKFSIYANDGNLATVWESTSNFNDTLVIDLEANLLQNFYALHWDNLSVSSYEFQISDDSLNWETVFDENYELISKVVFTRNNPYSGRYLRLIMSNSDQNRNFKVKEIVAEYVEENQSPEVIKSIDDLNYKLSDVKNINNYIKFEGIFTDAEHRKYLTYQIENSNSNLVRPEFSIGGMGLSLIFEKEQTGSSLITLTAIDPFGASVSTSFNVNVEQDILGIPEVENSVLVYPNPVSDKLIMDMRNQLIIPYQIVVYNSEGQLMDSFQNNKAIKTIDIGHYAGGIYVIQFLSENERFYKRFIKR</sequence>
<dbReference type="InterPro" id="IPR008979">
    <property type="entry name" value="Galactose-bd-like_sf"/>
</dbReference>
<gene>
    <name evidence="3" type="ORF">HH304_12810</name>
</gene>
<evidence type="ECO:0000256" key="1">
    <source>
        <dbReference type="SAM" id="SignalP"/>
    </source>
</evidence>
<feature type="domain" description="F5/8 type C" evidence="2">
    <location>
        <begin position="543"/>
        <end position="682"/>
    </location>
</feature>
<dbReference type="AlphaFoldDB" id="A0A848J480"/>
<dbReference type="Gene3D" id="2.60.120.260">
    <property type="entry name" value="Galactose-binding domain-like"/>
    <property type="match status" value="1"/>
</dbReference>
<organism evidence="3 4">
    <name type="scientific">Marinigracilibium pacificum</name>
    <dbReference type="NCBI Taxonomy" id="2729599"/>
    <lineage>
        <taxon>Bacteria</taxon>
        <taxon>Pseudomonadati</taxon>
        <taxon>Bacteroidota</taxon>
        <taxon>Cytophagia</taxon>
        <taxon>Cytophagales</taxon>
        <taxon>Flammeovirgaceae</taxon>
        <taxon>Marinigracilibium</taxon>
    </lineage>
</organism>
<dbReference type="Pfam" id="PF18962">
    <property type="entry name" value="Por_Secre_tail"/>
    <property type="match status" value="1"/>
</dbReference>